<proteinExistence type="inferred from homology"/>
<feature type="transmembrane region" description="Helical" evidence="11">
    <location>
        <begin position="49"/>
        <end position="69"/>
    </location>
</feature>
<dbReference type="InterPro" id="IPR044878">
    <property type="entry name" value="UbiA_sf"/>
</dbReference>
<evidence type="ECO:0000256" key="10">
    <source>
        <dbReference type="ARBA" id="ARBA00023136"/>
    </source>
</evidence>
<dbReference type="InterPro" id="IPR006370">
    <property type="entry name" value="HB_polyprenyltransferase-like"/>
</dbReference>
<comment type="pathway">
    <text evidence="11">Cofactor biosynthesis; ubiquinone biosynthesis.</text>
</comment>
<dbReference type="PROSITE" id="PS00943">
    <property type="entry name" value="UBIA"/>
    <property type="match status" value="1"/>
</dbReference>
<keyword evidence="14" id="KW-1185">Reference proteome</keyword>
<comment type="cofactor">
    <cofactor evidence="1 11">
        <name>Mg(2+)</name>
        <dbReference type="ChEBI" id="CHEBI:18420"/>
    </cofactor>
</comment>
<evidence type="ECO:0000256" key="8">
    <source>
        <dbReference type="ARBA" id="ARBA00022692"/>
    </source>
</evidence>
<dbReference type="PANTHER" id="PTHR11048">
    <property type="entry name" value="PRENYLTRANSFERASES"/>
    <property type="match status" value="1"/>
</dbReference>
<evidence type="ECO:0000256" key="9">
    <source>
        <dbReference type="ARBA" id="ARBA00022989"/>
    </source>
</evidence>
<feature type="transmembrane region" description="Helical" evidence="11">
    <location>
        <begin position="238"/>
        <end position="255"/>
    </location>
</feature>
<dbReference type="EMBL" id="CP109965">
    <property type="protein sequence ID" value="WAJ69817.1"/>
    <property type="molecule type" value="Genomic_DNA"/>
</dbReference>
<dbReference type="GO" id="GO:0008412">
    <property type="term" value="F:4-hydroxybenzoate polyprenyltransferase activity"/>
    <property type="evidence" value="ECO:0007669"/>
    <property type="project" value="UniProtKB-EC"/>
</dbReference>
<evidence type="ECO:0000256" key="5">
    <source>
        <dbReference type="ARBA" id="ARBA00022519"/>
    </source>
</evidence>
<accession>A0ABY7AJU3</accession>
<comment type="catalytic activity">
    <reaction evidence="11">
        <text>all-trans-octaprenyl diphosphate + 4-hydroxybenzoate = 4-hydroxy-3-(all-trans-octaprenyl)benzoate + diphosphate</text>
        <dbReference type="Rhea" id="RHEA:27782"/>
        <dbReference type="ChEBI" id="CHEBI:1617"/>
        <dbReference type="ChEBI" id="CHEBI:17879"/>
        <dbReference type="ChEBI" id="CHEBI:33019"/>
        <dbReference type="ChEBI" id="CHEBI:57711"/>
        <dbReference type="EC" id="2.5.1.39"/>
    </reaction>
</comment>
<keyword evidence="7 11" id="KW-0831">Ubiquinone biosynthesis</keyword>
<dbReference type="InterPro" id="IPR030470">
    <property type="entry name" value="UbiA_prenylTrfase_CS"/>
</dbReference>
<dbReference type="RefSeq" id="WP_268074106.1">
    <property type="nucleotide sequence ID" value="NZ_CP109965.1"/>
</dbReference>
<evidence type="ECO:0000256" key="6">
    <source>
        <dbReference type="ARBA" id="ARBA00022679"/>
    </source>
</evidence>
<evidence type="ECO:0000256" key="12">
    <source>
        <dbReference type="NCBIfam" id="TIGR01474"/>
    </source>
</evidence>
<organism evidence="13 14">
    <name type="scientific">Catenovulum adriaticum</name>
    <dbReference type="NCBI Taxonomy" id="2984846"/>
    <lineage>
        <taxon>Bacteria</taxon>
        <taxon>Pseudomonadati</taxon>
        <taxon>Pseudomonadota</taxon>
        <taxon>Gammaproteobacteria</taxon>
        <taxon>Alteromonadales</taxon>
        <taxon>Alteromonadaceae</taxon>
        <taxon>Catenovulum</taxon>
    </lineage>
</organism>
<reference evidence="13" key="1">
    <citation type="submission" date="2022-10" db="EMBL/GenBank/DDBJ databases">
        <title>Catenovulum adriacola sp. nov. isolated in the Harbour of Susak.</title>
        <authorList>
            <person name="Schoch T."/>
            <person name="Reich S.J."/>
            <person name="Stoeferle S."/>
            <person name="Flaiz M."/>
            <person name="Kazda M."/>
            <person name="Riedel C.U."/>
            <person name="Duerre P."/>
        </authorList>
    </citation>
    <scope>NUCLEOTIDE SEQUENCE</scope>
    <source>
        <strain evidence="13">TS8</strain>
    </source>
</reference>
<evidence type="ECO:0000256" key="11">
    <source>
        <dbReference type="HAMAP-Rule" id="MF_01635"/>
    </source>
</evidence>
<evidence type="ECO:0000313" key="13">
    <source>
        <dbReference type="EMBL" id="WAJ69817.1"/>
    </source>
</evidence>
<comment type="similarity">
    <text evidence="3 11">Belongs to the UbiA prenyltransferase family.</text>
</comment>
<keyword evidence="9 11" id="KW-1133">Transmembrane helix</keyword>
<dbReference type="Proteomes" id="UP001163726">
    <property type="component" value="Chromosome"/>
</dbReference>
<keyword evidence="11" id="KW-0460">Magnesium</keyword>
<comment type="function">
    <text evidence="11">Catalyzes the prenylation of para-hydroxybenzoate (PHB) with an all-trans polyprenyl group. Mediates the second step in the final reaction sequence of ubiquinone-8 (UQ-8) biosynthesis, which is the condensation of the polyisoprenoid side chain with PHB, generating the first membrane-bound Q intermediate 3-octaprenyl-4-hydroxybenzoate.</text>
</comment>
<keyword evidence="8 11" id="KW-0812">Transmembrane</keyword>
<dbReference type="Gene3D" id="1.20.120.1780">
    <property type="entry name" value="UbiA prenyltransferase"/>
    <property type="match status" value="1"/>
</dbReference>
<keyword evidence="4 11" id="KW-1003">Cell membrane</keyword>
<dbReference type="NCBIfam" id="TIGR01474">
    <property type="entry name" value="ubiA_proteo"/>
    <property type="match status" value="1"/>
</dbReference>
<feature type="transmembrane region" description="Helical" evidence="11">
    <location>
        <begin position="89"/>
        <end position="111"/>
    </location>
</feature>
<dbReference type="CDD" id="cd13959">
    <property type="entry name" value="PT_UbiA_COQ2"/>
    <property type="match status" value="1"/>
</dbReference>
<evidence type="ECO:0000256" key="4">
    <source>
        <dbReference type="ARBA" id="ARBA00022475"/>
    </source>
</evidence>
<name>A0ABY7AJU3_9ALTE</name>
<feature type="transmembrane region" description="Helical" evidence="11">
    <location>
        <begin position="213"/>
        <end position="232"/>
    </location>
</feature>
<evidence type="ECO:0000313" key="14">
    <source>
        <dbReference type="Proteomes" id="UP001163726"/>
    </source>
</evidence>
<feature type="transmembrane region" description="Helical" evidence="11">
    <location>
        <begin position="267"/>
        <end position="288"/>
    </location>
</feature>
<keyword evidence="6 11" id="KW-0808">Transferase</keyword>
<sequence length="293" mass="32879">MINKQKLSFSQRCFAYIQLMRLDKPIGTYLLLWPTLWALWIASEGVPEWSILAIFVAGVILMRAAGCVINDFADRKIDGHVKRTNQRPLVSGVISAKQAIILFCCLVLLSFALVLMLNWQTVVLSFGALALAFSYPFMKRYTHLPQVVLGAAFSWAIPMAFMAVQSQLPMIVWVLYFSNLAWTVAYDTLYAMVDRDDDLKIGVKSTAVLFGRYDKLAVLILHLLTVAGLFLVGQMASLGAIYYQCVGLALALFLYQQWQVKSRAREVCFNAFLQNHYAGLLILIGLILDYGIA</sequence>
<feature type="transmembrane region" description="Helical" evidence="11">
    <location>
        <begin position="147"/>
        <end position="164"/>
    </location>
</feature>
<dbReference type="EC" id="2.5.1.39" evidence="11 12"/>
<dbReference type="Gene3D" id="1.10.357.140">
    <property type="entry name" value="UbiA prenyltransferase"/>
    <property type="match status" value="1"/>
</dbReference>
<protein>
    <recommendedName>
        <fullName evidence="11 12">4-hydroxybenzoate octaprenyltransferase</fullName>
        <ecNumber evidence="11 12">2.5.1.39</ecNumber>
    </recommendedName>
    <alternativeName>
        <fullName evidence="11">4-HB polyprenyltransferase</fullName>
    </alternativeName>
</protein>
<keyword evidence="5 11" id="KW-0997">Cell inner membrane</keyword>
<dbReference type="Pfam" id="PF01040">
    <property type="entry name" value="UbiA"/>
    <property type="match status" value="1"/>
</dbReference>
<keyword evidence="10 11" id="KW-0472">Membrane</keyword>
<evidence type="ECO:0000256" key="3">
    <source>
        <dbReference type="ARBA" id="ARBA00005985"/>
    </source>
</evidence>
<dbReference type="HAMAP" id="MF_01635">
    <property type="entry name" value="UbiA"/>
    <property type="match status" value="1"/>
</dbReference>
<dbReference type="PANTHER" id="PTHR11048:SF28">
    <property type="entry name" value="4-HYDROXYBENZOATE POLYPRENYLTRANSFERASE, MITOCHONDRIAL"/>
    <property type="match status" value="1"/>
</dbReference>
<feature type="transmembrane region" description="Helical" evidence="11">
    <location>
        <begin position="170"/>
        <end position="193"/>
    </location>
</feature>
<gene>
    <name evidence="11 13" type="primary">ubiA</name>
    <name evidence="13" type="ORF">OLW01_11740</name>
</gene>
<evidence type="ECO:0000256" key="2">
    <source>
        <dbReference type="ARBA" id="ARBA00004141"/>
    </source>
</evidence>
<evidence type="ECO:0000256" key="1">
    <source>
        <dbReference type="ARBA" id="ARBA00001946"/>
    </source>
</evidence>
<comment type="subcellular location">
    <subcellularLocation>
        <location evidence="11">Cell inner membrane</location>
        <topology evidence="11">Multi-pass membrane protein</topology>
    </subcellularLocation>
    <subcellularLocation>
        <location evidence="2">Membrane</location>
        <topology evidence="2">Multi-pass membrane protein</topology>
    </subcellularLocation>
</comment>
<dbReference type="InterPro" id="IPR039653">
    <property type="entry name" value="Prenyltransferase"/>
</dbReference>
<evidence type="ECO:0000256" key="7">
    <source>
        <dbReference type="ARBA" id="ARBA00022688"/>
    </source>
</evidence>
<dbReference type="InterPro" id="IPR000537">
    <property type="entry name" value="UbiA_prenyltransferase"/>
</dbReference>
<feature type="transmembrane region" description="Helical" evidence="11">
    <location>
        <begin position="26"/>
        <end position="43"/>
    </location>
</feature>